<accession>A0A672TG56</accession>
<feature type="compositionally biased region" description="Basic and acidic residues" evidence="1">
    <location>
        <begin position="1"/>
        <end position="11"/>
    </location>
</feature>
<feature type="region of interest" description="Disordered" evidence="1">
    <location>
        <begin position="1"/>
        <end position="27"/>
    </location>
</feature>
<dbReference type="InParanoid" id="A0A672TG56"/>
<dbReference type="Ensembl" id="ENSSHBT00005000615.1">
    <property type="protein sequence ID" value="ENSSHBP00005000499.1"/>
    <property type="gene ID" value="ENSSHBG00005000486.1"/>
</dbReference>
<proteinExistence type="predicted"/>
<evidence type="ECO:0000313" key="3">
    <source>
        <dbReference type="Proteomes" id="UP000472266"/>
    </source>
</evidence>
<dbReference type="GeneTree" id="ENSGT01030000237217"/>
<dbReference type="OMA" id="NKWILYP"/>
<reference evidence="2" key="3">
    <citation type="submission" date="2025-09" db="UniProtKB">
        <authorList>
            <consortium name="Ensembl"/>
        </authorList>
    </citation>
    <scope>IDENTIFICATION</scope>
</reference>
<evidence type="ECO:0000313" key="2">
    <source>
        <dbReference type="Ensembl" id="ENSSHBP00005000499.1"/>
    </source>
</evidence>
<protein>
    <submittedName>
        <fullName evidence="2">Uncharacterized protein</fullName>
    </submittedName>
</protein>
<organism evidence="2 3">
    <name type="scientific">Strigops habroptila</name>
    <name type="common">Kakapo</name>
    <dbReference type="NCBI Taxonomy" id="2489341"/>
    <lineage>
        <taxon>Eukaryota</taxon>
        <taxon>Metazoa</taxon>
        <taxon>Chordata</taxon>
        <taxon>Craniata</taxon>
        <taxon>Vertebrata</taxon>
        <taxon>Euteleostomi</taxon>
        <taxon>Archelosauria</taxon>
        <taxon>Archosauria</taxon>
        <taxon>Dinosauria</taxon>
        <taxon>Saurischia</taxon>
        <taxon>Theropoda</taxon>
        <taxon>Coelurosauria</taxon>
        <taxon>Aves</taxon>
        <taxon>Neognathae</taxon>
        <taxon>Neoaves</taxon>
        <taxon>Telluraves</taxon>
        <taxon>Australaves</taxon>
        <taxon>Psittaciformes</taxon>
        <taxon>Psittacidae</taxon>
        <taxon>Strigops</taxon>
    </lineage>
</organism>
<dbReference type="AlphaFoldDB" id="A0A672TG56"/>
<sequence>MGRGSREEPRTRNSRSPHPRLPPLPPSYIQPSSLLNPMIKLSLKLQVHSNWCTTSSNTNHLLRSNTSHYPPICNYIKRELYHKHPRCLTRTPIPHVLLLTPCNNMIHLNASRNKPFPIRPYRRRIRTSLRLQRRICRRTIRLILPS</sequence>
<name>A0A672TG56_STRHB</name>
<reference evidence="2" key="2">
    <citation type="submission" date="2025-08" db="UniProtKB">
        <authorList>
            <consortium name="Ensembl"/>
        </authorList>
    </citation>
    <scope>IDENTIFICATION</scope>
</reference>
<keyword evidence="3" id="KW-1185">Reference proteome</keyword>
<evidence type="ECO:0000256" key="1">
    <source>
        <dbReference type="SAM" id="MobiDB-lite"/>
    </source>
</evidence>
<reference evidence="2 3" key="1">
    <citation type="submission" date="2019-11" db="EMBL/GenBank/DDBJ databases">
        <title>Strigops habroptila (kakapo) genome, bStrHab1, primary haplotype, v2.</title>
        <authorList>
            <person name="Jarvis E.D."/>
            <person name="Howard J."/>
            <person name="Rhie A."/>
            <person name="Phillippy A."/>
            <person name="Korlach J."/>
            <person name="Digby A."/>
            <person name="Iorns D."/>
            <person name="Eason D."/>
            <person name="Robertson B."/>
            <person name="Raemaekers T."/>
            <person name="Howe K."/>
            <person name="Lewin H."/>
            <person name="Damas J."/>
            <person name="Hastie A."/>
            <person name="Tracey A."/>
            <person name="Chow W."/>
            <person name="Fedrigo O."/>
        </authorList>
    </citation>
    <scope>NUCLEOTIDE SEQUENCE [LARGE SCALE GENOMIC DNA]</scope>
</reference>
<dbReference type="Proteomes" id="UP000472266">
    <property type="component" value="Chromosome 13"/>
</dbReference>